<protein>
    <recommendedName>
        <fullName evidence="4">Fe2OG dioxygenase domain-containing protein</fullName>
    </recommendedName>
</protein>
<comment type="cofactor">
    <cofactor evidence="1">
        <name>Fe cation</name>
        <dbReference type="ChEBI" id="CHEBI:24875"/>
    </cofactor>
</comment>
<sequence length="282" mass="32052">METMDAFDRDGYVILREFLSEDEVRDIERVYDEILAGKRVDLTTLGRDFCDMSATYSTPAEKFNMVNVVLPTRHVPEWKGNVLERKVEEVAHKWFLSHDDEAMMDYDQLLAKKPGKTDAIFAWHQDLGYWPVGAPNNRTMTFSLALDDADEENGCLMVIPESHKEPQLRPHRPAAKAGGDGRSDAHTLVADVDLNGRDTVQYLHVRRGDVTIHNERIVHGSGGNSSPTRWRRTYVIAYRSRGTVEYERSIGFTHSHNDQINWKTHLALNQAREQCGASGAGR</sequence>
<accession>A0A7S1TBE1</accession>
<dbReference type="AlphaFoldDB" id="A0A7S1TBE1"/>
<gene>
    <name evidence="3" type="ORF">CCAE0312_LOCUS2901</name>
</gene>
<feature type="region of interest" description="Disordered" evidence="2">
    <location>
        <begin position="165"/>
        <end position="184"/>
    </location>
</feature>
<name>A0A7S1TBE1_9RHOD</name>
<dbReference type="Gene3D" id="2.60.120.620">
    <property type="entry name" value="q2cbj1_9rhob like domain"/>
    <property type="match status" value="1"/>
</dbReference>
<dbReference type="SUPFAM" id="SSF51197">
    <property type="entry name" value="Clavaminate synthase-like"/>
    <property type="match status" value="1"/>
</dbReference>
<evidence type="ECO:0000256" key="2">
    <source>
        <dbReference type="SAM" id="MobiDB-lite"/>
    </source>
</evidence>
<reference evidence="3" key="1">
    <citation type="submission" date="2021-01" db="EMBL/GenBank/DDBJ databases">
        <authorList>
            <person name="Corre E."/>
            <person name="Pelletier E."/>
            <person name="Niang G."/>
            <person name="Scheremetjew M."/>
            <person name="Finn R."/>
            <person name="Kale V."/>
            <person name="Holt S."/>
            <person name="Cochrane G."/>
            <person name="Meng A."/>
            <person name="Brown T."/>
            <person name="Cohen L."/>
        </authorList>
    </citation>
    <scope>NUCLEOTIDE SEQUENCE</scope>
    <source>
        <strain evidence="3">SAG 36.94</strain>
    </source>
</reference>
<dbReference type="PANTHER" id="PTHR20883:SF46">
    <property type="entry name" value="PHYTANOYL-COA HYDROXYLASE"/>
    <property type="match status" value="1"/>
</dbReference>
<dbReference type="InterPro" id="IPR008775">
    <property type="entry name" value="Phytyl_CoA_dOase-like"/>
</dbReference>
<evidence type="ECO:0000256" key="1">
    <source>
        <dbReference type="ARBA" id="ARBA00001962"/>
    </source>
</evidence>
<proteinExistence type="predicted"/>
<organism evidence="3">
    <name type="scientific">Compsopogon caeruleus</name>
    <dbReference type="NCBI Taxonomy" id="31354"/>
    <lineage>
        <taxon>Eukaryota</taxon>
        <taxon>Rhodophyta</taxon>
        <taxon>Compsopogonophyceae</taxon>
        <taxon>Compsopogonales</taxon>
        <taxon>Compsopogonaceae</taxon>
        <taxon>Compsopogon</taxon>
    </lineage>
</organism>
<dbReference type="PANTHER" id="PTHR20883">
    <property type="entry name" value="PHYTANOYL-COA DIOXYGENASE DOMAIN CONTAINING 1"/>
    <property type="match status" value="1"/>
</dbReference>
<evidence type="ECO:0000313" key="3">
    <source>
        <dbReference type="EMBL" id="CAD9230847.1"/>
    </source>
</evidence>
<dbReference type="Pfam" id="PF05721">
    <property type="entry name" value="PhyH"/>
    <property type="match status" value="1"/>
</dbReference>
<dbReference type="EMBL" id="HBGH01005399">
    <property type="protein sequence ID" value="CAD9230847.1"/>
    <property type="molecule type" value="Transcribed_RNA"/>
</dbReference>
<evidence type="ECO:0008006" key="4">
    <source>
        <dbReference type="Google" id="ProtNLM"/>
    </source>
</evidence>